<dbReference type="Gene3D" id="2.60.120.10">
    <property type="entry name" value="Jelly Rolls"/>
    <property type="match status" value="1"/>
</dbReference>
<dbReference type="InterPro" id="IPR000160">
    <property type="entry name" value="GGDEF_dom"/>
</dbReference>
<sequence>MDDVPHPLASLRLFRRVDVDAIAGLLAQCSERVLRQGELLLDPERANHVLYIVLKGELQVLRRPDSRIPLAWVGAGECVGEMSFIEATLPSAYVNAGVDSRLLAVPHELLESLISAQPQFAVNLMQVLSERIRSNNLALANSLEAQQRYRSAAERDALTGLHNRRWMQEIFPAQLEVCGRIGQPAALLLIDIDYFKRVNDGYGHAVGDQALVHLARMFTERLRPTDLCARFGGEEFIVLMPATALSEGWVVAERLRVRVARTPLAVSSDENLHLTFSGGIASWEPGLSLEQLTIAADRALYLAKREGRNCIRSSFDELSVDGAEAEPLPF</sequence>
<dbReference type="GO" id="GO:0052621">
    <property type="term" value="F:diguanylate cyclase activity"/>
    <property type="evidence" value="ECO:0007669"/>
    <property type="project" value="UniProtKB-EC"/>
</dbReference>
<dbReference type="NCBIfam" id="TIGR00254">
    <property type="entry name" value="GGDEF"/>
    <property type="match status" value="1"/>
</dbReference>
<dbReference type="Gene3D" id="3.30.70.270">
    <property type="match status" value="1"/>
</dbReference>
<dbReference type="OrthoDB" id="9773156at2"/>
<dbReference type="PANTHER" id="PTHR45138:SF24">
    <property type="entry name" value="DIGUANYLATE CYCLASE DGCC-RELATED"/>
    <property type="match status" value="1"/>
</dbReference>
<dbReference type="EC" id="2.7.7.65" evidence="2"/>
<dbReference type="GO" id="GO:0043709">
    <property type="term" value="P:cell adhesion involved in single-species biofilm formation"/>
    <property type="evidence" value="ECO:0007669"/>
    <property type="project" value="TreeGrafter"/>
</dbReference>
<dbReference type="SMART" id="SM00100">
    <property type="entry name" value="cNMP"/>
    <property type="match status" value="1"/>
</dbReference>
<dbReference type="EMBL" id="QGTJ01000014">
    <property type="protein sequence ID" value="PWV58713.1"/>
    <property type="molecule type" value="Genomic_DNA"/>
</dbReference>
<dbReference type="InterPro" id="IPR050469">
    <property type="entry name" value="Diguanylate_Cyclase"/>
</dbReference>
<evidence type="ECO:0000256" key="1">
    <source>
        <dbReference type="ARBA" id="ARBA00001946"/>
    </source>
</evidence>
<dbReference type="InterPro" id="IPR000595">
    <property type="entry name" value="cNMP-bd_dom"/>
</dbReference>
<gene>
    <name evidence="5" type="ORF">C7443_11439</name>
</gene>
<evidence type="ECO:0000313" key="5">
    <source>
        <dbReference type="EMBL" id="PWV58713.1"/>
    </source>
</evidence>
<proteinExistence type="predicted"/>
<accession>A0A317MQ67</accession>
<dbReference type="GO" id="GO:0005886">
    <property type="term" value="C:plasma membrane"/>
    <property type="evidence" value="ECO:0007669"/>
    <property type="project" value="TreeGrafter"/>
</dbReference>
<evidence type="ECO:0000259" key="4">
    <source>
        <dbReference type="PROSITE" id="PS50887"/>
    </source>
</evidence>
<dbReference type="CDD" id="cd00038">
    <property type="entry name" value="CAP_ED"/>
    <property type="match status" value="1"/>
</dbReference>
<comment type="caution">
    <text evidence="5">The sequence shown here is derived from an EMBL/GenBank/DDBJ whole genome shotgun (WGS) entry which is preliminary data.</text>
</comment>
<dbReference type="InterPro" id="IPR029787">
    <property type="entry name" value="Nucleotide_cyclase"/>
</dbReference>
<dbReference type="InterPro" id="IPR018490">
    <property type="entry name" value="cNMP-bd_dom_sf"/>
</dbReference>
<dbReference type="AlphaFoldDB" id="A0A317MQ67"/>
<keyword evidence="6" id="KW-1185">Reference proteome</keyword>
<dbReference type="InterPro" id="IPR043128">
    <property type="entry name" value="Rev_trsase/Diguanyl_cyclase"/>
</dbReference>
<dbReference type="RefSeq" id="WP_110020272.1">
    <property type="nucleotide sequence ID" value="NZ_QGTJ01000014.1"/>
</dbReference>
<dbReference type="Proteomes" id="UP000246569">
    <property type="component" value="Unassembled WGS sequence"/>
</dbReference>
<feature type="domain" description="GGDEF" evidence="4">
    <location>
        <begin position="183"/>
        <end position="316"/>
    </location>
</feature>
<dbReference type="PANTHER" id="PTHR45138">
    <property type="entry name" value="REGULATORY COMPONENTS OF SENSORY TRANSDUCTION SYSTEM"/>
    <property type="match status" value="1"/>
</dbReference>
<dbReference type="Pfam" id="PF00990">
    <property type="entry name" value="GGDEF"/>
    <property type="match status" value="1"/>
</dbReference>
<name>A0A317MQ67_9GAMM</name>
<dbReference type="SMART" id="SM00267">
    <property type="entry name" value="GGDEF"/>
    <property type="match status" value="1"/>
</dbReference>
<dbReference type="CDD" id="cd01949">
    <property type="entry name" value="GGDEF"/>
    <property type="match status" value="1"/>
</dbReference>
<evidence type="ECO:0000313" key="6">
    <source>
        <dbReference type="Proteomes" id="UP000246569"/>
    </source>
</evidence>
<organism evidence="5 6">
    <name type="scientific">Plasticicumulans acidivorans</name>
    <dbReference type="NCBI Taxonomy" id="886464"/>
    <lineage>
        <taxon>Bacteria</taxon>
        <taxon>Pseudomonadati</taxon>
        <taxon>Pseudomonadota</taxon>
        <taxon>Gammaproteobacteria</taxon>
        <taxon>Candidatus Competibacteraceae</taxon>
        <taxon>Plasticicumulans</taxon>
    </lineage>
</organism>
<dbReference type="GO" id="GO:1902201">
    <property type="term" value="P:negative regulation of bacterial-type flagellum-dependent cell motility"/>
    <property type="evidence" value="ECO:0007669"/>
    <property type="project" value="TreeGrafter"/>
</dbReference>
<dbReference type="PROSITE" id="PS50042">
    <property type="entry name" value="CNMP_BINDING_3"/>
    <property type="match status" value="1"/>
</dbReference>
<dbReference type="InterPro" id="IPR014710">
    <property type="entry name" value="RmlC-like_jellyroll"/>
</dbReference>
<evidence type="ECO:0000256" key="2">
    <source>
        <dbReference type="ARBA" id="ARBA00012528"/>
    </source>
</evidence>
<dbReference type="FunFam" id="3.30.70.270:FF:000001">
    <property type="entry name" value="Diguanylate cyclase domain protein"/>
    <property type="match status" value="1"/>
</dbReference>
<evidence type="ECO:0000259" key="3">
    <source>
        <dbReference type="PROSITE" id="PS50042"/>
    </source>
</evidence>
<dbReference type="SUPFAM" id="SSF55073">
    <property type="entry name" value="Nucleotide cyclase"/>
    <property type="match status" value="1"/>
</dbReference>
<protein>
    <recommendedName>
        <fullName evidence="2">diguanylate cyclase</fullName>
        <ecNumber evidence="2">2.7.7.65</ecNumber>
    </recommendedName>
</protein>
<dbReference type="Pfam" id="PF00027">
    <property type="entry name" value="cNMP_binding"/>
    <property type="match status" value="1"/>
</dbReference>
<dbReference type="SUPFAM" id="SSF51206">
    <property type="entry name" value="cAMP-binding domain-like"/>
    <property type="match status" value="1"/>
</dbReference>
<comment type="cofactor">
    <cofactor evidence="1">
        <name>Mg(2+)</name>
        <dbReference type="ChEBI" id="CHEBI:18420"/>
    </cofactor>
</comment>
<feature type="domain" description="Cyclic nucleotide-binding" evidence="3">
    <location>
        <begin position="13"/>
        <end position="114"/>
    </location>
</feature>
<dbReference type="PROSITE" id="PS50887">
    <property type="entry name" value="GGDEF"/>
    <property type="match status" value="1"/>
</dbReference>
<reference evidence="5 6" key="1">
    <citation type="submission" date="2018-05" db="EMBL/GenBank/DDBJ databases">
        <title>Genomic Encyclopedia of Type Strains, Phase IV (KMG-IV): sequencing the most valuable type-strain genomes for metagenomic binning, comparative biology and taxonomic classification.</title>
        <authorList>
            <person name="Goeker M."/>
        </authorList>
    </citation>
    <scope>NUCLEOTIDE SEQUENCE [LARGE SCALE GENOMIC DNA]</scope>
    <source>
        <strain evidence="5 6">DSM 23606</strain>
    </source>
</reference>